<accession>A0AAW1SJC3</accession>
<proteinExistence type="predicted"/>
<protein>
    <submittedName>
        <fullName evidence="1">Uncharacterized protein</fullName>
    </submittedName>
</protein>
<comment type="caution">
    <text evidence="1">The sequence shown here is derived from an EMBL/GenBank/DDBJ whole genome shotgun (WGS) entry which is preliminary data.</text>
</comment>
<gene>
    <name evidence="1" type="ORF">WJX81_002325</name>
</gene>
<dbReference type="AlphaFoldDB" id="A0AAW1SJC3"/>
<dbReference type="EMBL" id="JALJOU010000002">
    <property type="protein sequence ID" value="KAK9845786.1"/>
    <property type="molecule type" value="Genomic_DNA"/>
</dbReference>
<dbReference type="Proteomes" id="UP001445335">
    <property type="component" value="Unassembled WGS sequence"/>
</dbReference>
<name>A0AAW1SJC3_9CHLO</name>
<keyword evidence="2" id="KW-1185">Reference proteome</keyword>
<evidence type="ECO:0000313" key="1">
    <source>
        <dbReference type="EMBL" id="KAK9845786.1"/>
    </source>
</evidence>
<reference evidence="1 2" key="1">
    <citation type="journal article" date="2024" name="Nat. Commun.">
        <title>Phylogenomics reveals the evolutionary origins of lichenization in chlorophyte algae.</title>
        <authorList>
            <person name="Puginier C."/>
            <person name="Libourel C."/>
            <person name="Otte J."/>
            <person name="Skaloud P."/>
            <person name="Haon M."/>
            <person name="Grisel S."/>
            <person name="Petersen M."/>
            <person name="Berrin J.G."/>
            <person name="Delaux P.M."/>
            <person name="Dal Grande F."/>
            <person name="Keller J."/>
        </authorList>
    </citation>
    <scope>NUCLEOTIDE SEQUENCE [LARGE SCALE GENOMIC DNA]</scope>
    <source>
        <strain evidence="1 2">SAG 245.80</strain>
    </source>
</reference>
<sequence length="177" mass="19068">MVSVLSDILEAKIAGSDAITASRQPQLHPHLCRIICLYYRPGLDPYGEQHMLHVTMSLLVTIRKVMAAPVQVAGSQEKHLAREMTWLLGCLAQASWQSAPVMQLCNFAVLHLLPKLVRQSFGLGLEEAATQSLQSSCAPPALFDTPVSVLNLLVCANLSCHTPAILAATASTWIASA</sequence>
<organism evidence="1 2">
    <name type="scientific">Elliptochloris bilobata</name>
    <dbReference type="NCBI Taxonomy" id="381761"/>
    <lineage>
        <taxon>Eukaryota</taxon>
        <taxon>Viridiplantae</taxon>
        <taxon>Chlorophyta</taxon>
        <taxon>core chlorophytes</taxon>
        <taxon>Trebouxiophyceae</taxon>
        <taxon>Trebouxiophyceae incertae sedis</taxon>
        <taxon>Elliptochloris clade</taxon>
        <taxon>Elliptochloris</taxon>
    </lineage>
</organism>
<evidence type="ECO:0000313" key="2">
    <source>
        <dbReference type="Proteomes" id="UP001445335"/>
    </source>
</evidence>